<evidence type="ECO:0000256" key="2">
    <source>
        <dbReference type="ARBA" id="ARBA00022491"/>
    </source>
</evidence>
<evidence type="ECO:0000259" key="14">
    <source>
        <dbReference type="PROSITE" id="PS50157"/>
    </source>
</evidence>
<dbReference type="Proteomes" id="UP001066276">
    <property type="component" value="Chromosome 2_1"/>
</dbReference>
<dbReference type="Gene3D" id="3.30.710.10">
    <property type="entry name" value="Potassium Channel Kv1.1, Chain A"/>
    <property type="match status" value="1"/>
</dbReference>
<feature type="domain" description="C2H2-type" evidence="14">
    <location>
        <begin position="697"/>
        <end position="724"/>
    </location>
</feature>
<keyword evidence="4" id="KW-0677">Repeat</keyword>
<dbReference type="InterPro" id="IPR013087">
    <property type="entry name" value="Znf_C2H2_type"/>
</dbReference>
<dbReference type="Pfam" id="PF00651">
    <property type="entry name" value="BTB"/>
    <property type="match status" value="1"/>
</dbReference>
<dbReference type="InterPro" id="IPR050457">
    <property type="entry name" value="ZnFinger_BTB_dom_contain"/>
</dbReference>
<dbReference type="FunFam" id="3.30.160.60:FF:000749">
    <property type="entry name" value="Transcriptional regulator Kaiso"/>
    <property type="match status" value="1"/>
</dbReference>
<dbReference type="Gene3D" id="3.30.160.60">
    <property type="entry name" value="Classic Zinc Finger"/>
    <property type="match status" value="2"/>
</dbReference>
<feature type="region of interest" description="Disordered" evidence="12">
    <location>
        <begin position="231"/>
        <end position="256"/>
    </location>
</feature>
<dbReference type="GO" id="GO:0000978">
    <property type="term" value="F:RNA polymerase II cis-regulatory region sequence-specific DNA binding"/>
    <property type="evidence" value="ECO:0007669"/>
    <property type="project" value="TreeGrafter"/>
</dbReference>
<keyword evidence="2" id="KW-0678">Repressor</keyword>
<organism evidence="15 16">
    <name type="scientific">Pleurodeles waltl</name>
    <name type="common">Iberian ribbed newt</name>
    <dbReference type="NCBI Taxonomy" id="8319"/>
    <lineage>
        <taxon>Eukaryota</taxon>
        <taxon>Metazoa</taxon>
        <taxon>Chordata</taxon>
        <taxon>Craniata</taxon>
        <taxon>Vertebrata</taxon>
        <taxon>Euteleostomi</taxon>
        <taxon>Amphibia</taxon>
        <taxon>Batrachia</taxon>
        <taxon>Caudata</taxon>
        <taxon>Salamandroidea</taxon>
        <taxon>Salamandridae</taxon>
        <taxon>Pleurodelinae</taxon>
        <taxon>Pleurodeles</taxon>
    </lineage>
</organism>
<dbReference type="PROSITE" id="PS50097">
    <property type="entry name" value="BTB"/>
    <property type="match status" value="1"/>
</dbReference>
<evidence type="ECO:0000256" key="3">
    <source>
        <dbReference type="ARBA" id="ARBA00022723"/>
    </source>
</evidence>
<evidence type="ECO:0000256" key="5">
    <source>
        <dbReference type="ARBA" id="ARBA00022771"/>
    </source>
</evidence>
<proteinExistence type="predicted"/>
<keyword evidence="10" id="KW-0539">Nucleus</keyword>
<dbReference type="GO" id="GO:0008270">
    <property type="term" value="F:zinc ion binding"/>
    <property type="evidence" value="ECO:0007669"/>
    <property type="project" value="UniProtKB-KW"/>
</dbReference>
<accession>A0AAV7VCG8</accession>
<dbReference type="SMART" id="SM00225">
    <property type="entry name" value="BTB"/>
    <property type="match status" value="1"/>
</dbReference>
<evidence type="ECO:0000256" key="4">
    <source>
        <dbReference type="ARBA" id="ARBA00022737"/>
    </source>
</evidence>
<feature type="domain" description="BTB" evidence="13">
    <location>
        <begin position="32"/>
        <end position="90"/>
    </location>
</feature>
<keyword evidence="16" id="KW-1185">Reference proteome</keyword>
<keyword evidence="6" id="KW-0862">Zinc</keyword>
<evidence type="ECO:0000313" key="16">
    <source>
        <dbReference type="Proteomes" id="UP001066276"/>
    </source>
</evidence>
<evidence type="ECO:0000313" key="15">
    <source>
        <dbReference type="EMBL" id="KAJ1197822.1"/>
    </source>
</evidence>
<feature type="compositionally biased region" description="Low complexity" evidence="12">
    <location>
        <begin position="293"/>
        <end position="305"/>
    </location>
</feature>
<dbReference type="SUPFAM" id="SSF54695">
    <property type="entry name" value="POZ domain"/>
    <property type="match status" value="1"/>
</dbReference>
<protein>
    <submittedName>
        <fullName evidence="15">Uncharacterized protein</fullName>
    </submittedName>
</protein>
<dbReference type="GO" id="GO:0005634">
    <property type="term" value="C:nucleus"/>
    <property type="evidence" value="ECO:0007669"/>
    <property type="project" value="UniProtKB-SubCell"/>
</dbReference>
<evidence type="ECO:0000259" key="13">
    <source>
        <dbReference type="PROSITE" id="PS50097"/>
    </source>
</evidence>
<evidence type="ECO:0000256" key="6">
    <source>
        <dbReference type="ARBA" id="ARBA00022833"/>
    </source>
</evidence>
<evidence type="ECO:0000256" key="12">
    <source>
        <dbReference type="SAM" id="MobiDB-lite"/>
    </source>
</evidence>
<dbReference type="PANTHER" id="PTHR46105:SF27">
    <property type="entry name" value="TRANSCRIPTIONAL REGULATOR KAISO"/>
    <property type="match status" value="1"/>
</dbReference>
<dbReference type="SUPFAM" id="SSF57667">
    <property type="entry name" value="beta-beta-alpha zinc fingers"/>
    <property type="match status" value="1"/>
</dbReference>
<reference evidence="15" key="1">
    <citation type="journal article" date="2022" name="bioRxiv">
        <title>Sequencing and chromosome-scale assembly of the giantPleurodeles waltlgenome.</title>
        <authorList>
            <person name="Brown T."/>
            <person name="Elewa A."/>
            <person name="Iarovenko S."/>
            <person name="Subramanian E."/>
            <person name="Araus A.J."/>
            <person name="Petzold A."/>
            <person name="Susuki M."/>
            <person name="Suzuki K.-i.T."/>
            <person name="Hayashi T."/>
            <person name="Toyoda A."/>
            <person name="Oliveira C."/>
            <person name="Osipova E."/>
            <person name="Leigh N.D."/>
            <person name="Simon A."/>
            <person name="Yun M.H."/>
        </authorList>
    </citation>
    <scope>NUCLEOTIDE SEQUENCE</scope>
    <source>
        <strain evidence="15">20211129_DDA</strain>
        <tissue evidence="15">Liver</tissue>
    </source>
</reference>
<dbReference type="GO" id="GO:0000981">
    <property type="term" value="F:DNA-binding transcription factor activity, RNA polymerase II-specific"/>
    <property type="evidence" value="ECO:0007669"/>
    <property type="project" value="TreeGrafter"/>
</dbReference>
<dbReference type="InterPro" id="IPR000210">
    <property type="entry name" value="BTB/POZ_dom"/>
</dbReference>
<comment type="subcellular location">
    <subcellularLocation>
        <location evidence="1">Nucleus</location>
    </subcellularLocation>
</comment>
<feature type="compositionally biased region" description="Polar residues" evidence="12">
    <location>
        <begin position="234"/>
        <end position="256"/>
    </location>
</feature>
<keyword evidence="3" id="KW-0479">Metal-binding</keyword>
<dbReference type="PANTHER" id="PTHR46105">
    <property type="entry name" value="AGAP004733-PA"/>
    <property type="match status" value="1"/>
</dbReference>
<feature type="domain" description="C2H2-type" evidence="14">
    <location>
        <begin position="725"/>
        <end position="752"/>
    </location>
</feature>
<dbReference type="AlphaFoldDB" id="A0AAV7VCG8"/>
<sequence length="878" mass="96536">MERRKLITATDPKYGGTLLSSLNEQRVKGIFCDVTVIVEDTKFRAHKNILSAASTYFHQQFSVACQVVELNFVRAEIFAEILGYMYSSKIVRIRSDLLHEVVSSGKLLGVQFLAELGAPLSQVKSMASFIKDHSVEFSPYEADEKVTGNEKPITTNSANDKDIPINAVPVVPGAVLSNKELKETEQLADSKDEEKDTDDEIIFCSELVATKPSILNTELAQQSARLHPVPLPKEQTSANSNTSAPTQTDPTSKGNTPSYIICSQLVPPKPCVLNNTAAPTETTMSNAIELPKPKTSPSSSTDPQTPFIPKPIAQTVETSKEDGPSQPDLSVDLSSQKQQQASVEKLGSIPSIVTDYEIPVILKNTKIVPQKTIADTVQFLKQKVSASSSTSAQTTFIVKPTDPHSSPFEGDKPSHPSVAVTFSPKEAQGSLATLGFSQSRVIPNTVLLNQPLLNCSSISTFPQQLIAPAINLVVQQVSSINTFDNSSVAINTCWPSSPYGVTTAFHNPAYAGKEASDNGPKVQGTHVATFAQGSPAIITNSSQPSMYPLASPFNHQVNKVKEASIDRQKVLEPQFATFTQENISKPGELKIKVATINSGINKDSSGNTGAGLQHIMDGKKIITLDTPSDLGGLSNDCKVYANIGEDTYDIVIPIKEEFDEDEAVELLRSIDGSPDSKRMKVRHEDHYELTIEGKVYYICIVCKRSYVCLGGLKRHFNCHSWEKKYHCRYCEKVFPLAEYRTKHEVRHTGMKRYQCLTCGKYFIDYKVIISHMKSAHSQDPSKDHRLYILHPAKPVQIKQEPDTINSHPSASIPVANDDMVCNSEIVKEKTVNQTAESESPSKPISWHDVFRPQAEQDVFKQNPSDGTTEFEFVVPESY</sequence>
<name>A0AAV7VCG8_PLEWA</name>
<evidence type="ECO:0000256" key="9">
    <source>
        <dbReference type="ARBA" id="ARBA00023163"/>
    </source>
</evidence>
<evidence type="ECO:0000256" key="8">
    <source>
        <dbReference type="ARBA" id="ARBA00023125"/>
    </source>
</evidence>
<keyword evidence="7" id="KW-0805">Transcription regulation</keyword>
<dbReference type="PROSITE" id="PS00028">
    <property type="entry name" value="ZINC_FINGER_C2H2_1"/>
    <property type="match status" value="3"/>
</dbReference>
<comment type="caution">
    <text evidence="15">The sequence shown here is derived from an EMBL/GenBank/DDBJ whole genome shotgun (WGS) entry which is preliminary data.</text>
</comment>
<dbReference type="SMART" id="SM00355">
    <property type="entry name" value="ZnF_C2H2"/>
    <property type="match status" value="3"/>
</dbReference>
<feature type="domain" description="C2H2-type" evidence="14">
    <location>
        <begin position="753"/>
        <end position="781"/>
    </location>
</feature>
<keyword evidence="5 11" id="KW-0863">Zinc-finger</keyword>
<dbReference type="EMBL" id="JANPWB010000003">
    <property type="protein sequence ID" value="KAJ1197822.1"/>
    <property type="molecule type" value="Genomic_DNA"/>
</dbReference>
<evidence type="ECO:0000256" key="10">
    <source>
        <dbReference type="ARBA" id="ARBA00023242"/>
    </source>
</evidence>
<evidence type="ECO:0000256" key="11">
    <source>
        <dbReference type="PROSITE-ProRule" id="PRU00042"/>
    </source>
</evidence>
<dbReference type="PROSITE" id="PS50157">
    <property type="entry name" value="ZINC_FINGER_C2H2_2"/>
    <property type="match status" value="3"/>
</dbReference>
<gene>
    <name evidence="15" type="ORF">NDU88_001669</name>
</gene>
<evidence type="ECO:0000256" key="7">
    <source>
        <dbReference type="ARBA" id="ARBA00023015"/>
    </source>
</evidence>
<evidence type="ECO:0000256" key="1">
    <source>
        <dbReference type="ARBA" id="ARBA00004123"/>
    </source>
</evidence>
<feature type="region of interest" description="Disordered" evidence="12">
    <location>
        <begin position="288"/>
        <end position="337"/>
    </location>
</feature>
<dbReference type="InterPro" id="IPR036236">
    <property type="entry name" value="Znf_C2H2_sf"/>
</dbReference>
<keyword evidence="8" id="KW-0238">DNA-binding</keyword>
<dbReference type="InterPro" id="IPR011333">
    <property type="entry name" value="SKP1/BTB/POZ_sf"/>
</dbReference>
<keyword evidence="9" id="KW-0804">Transcription</keyword>